<dbReference type="PANTHER" id="PTHR30204">
    <property type="entry name" value="REDOX-CYCLING DRUG-SENSING TRANSCRIPTIONAL ACTIVATOR SOXR"/>
    <property type="match status" value="1"/>
</dbReference>
<keyword evidence="2" id="KW-0175">Coiled coil</keyword>
<organism evidence="4 5">
    <name type="scientific">Labrys okinawensis</name>
    <dbReference type="NCBI Taxonomy" id="346911"/>
    <lineage>
        <taxon>Bacteria</taxon>
        <taxon>Pseudomonadati</taxon>
        <taxon>Pseudomonadota</taxon>
        <taxon>Alphaproteobacteria</taxon>
        <taxon>Hyphomicrobiales</taxon>
        <taxon>Xanthobacteraceae</taxon>
        <taxon>Labrys</taxon>
    </lineage>
</organism>
<dbReference type="RefSeq" id="WP_105864398.1">
    <property type="nucleotide sequence ID" value="NZ_PUEJ01000009.1"/>
</dbReference>
<dbReference type="SMART" id="SM00422">
    <property type="entry name" value="HTH_MERR"/>
    <property type="match status" value="1"/>
</dbReference>
<dbReference type="OrthoDB" id="9803659at2"/>
<dbReference type="InterPro" id="IPR009061">
    <property type="entry name" value="DNA-bd_dom_put_sf"/>
</dbReference>
<comment type="caution">
    <text evidence="4">The sequence shown here is derived from an EMBL/GenBank/DDBJ whole genome shotgun (WGS) entry which is preliminary data.</text>
</comment>
<dbReference type="GO" id="GO:0003700">
    <property type="term" value="F:DNA-binding transcription factor activity"/>
    <property type="evidence" value="ECO:0007669"/>
    <property type="project" value="InterPro"/>
</dbReference>
<dbReference type="PRINTS" id="PR00040">
    <property type="entry name" value="HTHMERR"/>
</dbReference>
<name>A0A2S9Q7I1_9HYPH</name>
<dbReference type="PANTHER" id="PTHR30204:SF58">
    <property type="entry name" value="HTH-TYPE TRANSCRIPTIONAL REGULATOR YFMP"/>
    <property type="match status" value="1"/>
</dbReference>
<dbReference type="InterPro" id="IPR000551">
    <property type="entry name" value="MerR-type_HTH_dom"/>
</dbReference>
<evidence type="ECO:0000256" key="2">
    <source>
        <dbReference type="SAM" id="Coils"/>
    </source>
</evidence>
<evidence type="ECO:0000313" key="5">
    <source>
        <dbReference type="Proteomes" id="UP000237682"/>
    </source>
</evidence>
<proteinExistence type="predicted"/>
<dbReference type="EMBL" id="PUEJ01000009">
    <property type="protein sequence ID" value="PRH85308.1"/>
    <property type="molecule type" value="Genomic_DNA"/>
</dbReference>
<keyword evidence="1" id="KW-0238">DNA-binding</keyword>
<gene>
    <name evidence="4" type="ORF">C5L14_22960</name>
</gene>
<dbReference type="CDD" id="cd04776">
    <property type="entry name" value="HTH_GnyR"/>
    <property type="match status" value="1"/>
</dbReference>
<keyword evidence="5" id="KW-1185">Reference proteome</keyword>
<accession>A0A2S9Q7I1</accession>
<protein>
    <submittedName>
        <fullName evidence="4">MerR family transcriptional regulator</fullName>
    </submittedName>
</protein>
<evidence type="ECO:0000259" key="3">
    <source>
        <dbReference type="PROSITE" id="PS50937"/>
    </source>
</evidence>
<feature type="domain" description="HTH merR-type" evidence="3">
    <location>
        <begin position="33"/>
        <end position="100"/>
    </location>
</feature>
<dbReference type="Gene3D" id="1.10.1660.10">
    <property type="match status" value="1"/>
</dbReference>
<dbReference type="Pfam" id="PF13411">
    <property type="entry name" value="MerR_1"/>
    <property type="match status" value="1"/>
</dbReference>
<dbReference type="Proteomes" id="UP000237682">
    <property type="component" value="Unassembled WGS sequence"/>
</dbReference>
<sequence length="150" mass="16915">MSKLEARSATNTKGQPVTVFVAETENATNSTTTYTIGDLAREFGVTLRTLRFYEDKGLLNPTRDNLTRLYSARDREHLQLILKGKRLGFTLVEIGEMIAHHGEGKTASLDISASTVREQIEHLERQRREIDEALAELRRSYDGLANALPR</sequence>
<dbReference type="SUPFAM" id="SSF46955">
    <property type="entry name" value="Putative DNA-binding domain"/>
    <property type="match status" value="1"/>
</dbReference>
<evidence type="ECO:0000313" key="4">
    <source>
        <dbReference type="EMBL" id="PRH85308.1"/>
    </source>
</evidence>
<dbReference type="InterPro" id="IPR047057">
    <property type="entry name" value="MerR_fam"/>
</dbReference>
<dbReference type="GO" id="GO:0003677">
    <property type="term" value="F:DNA binding"/>
    <property type="evidence" value="ECO:0007669"/>
    <property type="project" value="UniProtKB-KW"/>
</dbReference>
<dbReference type="AlphaFoldDB" id="A0A2S9Q7I1"/>
<reference evidence="4 5" key="1">
    <citation type="submission" date="2018-02" db="EMBL/GenBank/DDBJ databases">
        <title>Whole genome sequencing of endophytic bacterium.</title>
        <authorList>
            <person name="Eedara R."/>
            <person name="Podile A.R."/>
        </authorList>
    </citation>
    <scope>NUCLEOTIDE SEQUENCE [LARGE SCALE GENOMIC DNA]</scope>
    <source>
        <strain evidence="4 5">RP1T</strain>
    </source>
</reference>
<feature type="coiled-coil region" evidence="2">
    <location>
        <begin position="113"/>
        <end position="147"/>
    </location>
</feature>
<evidence type="ECO:0000256" key="1">
    <source>
        <dbReference type="ARBA" id="ARBA00023125"/>
    </source>
</evidence>
<dbReference type="PROSITE" id="PS50937">
    <property type="entry name" value="HTH_MERR_2"/>
    <property type="match status" value="1"/>
</dbReference>